<dbReference type="RefSeq" id="WP_090207179.1">
    <property type="nucleotide sequence ID" value="NZ_FOFO01000017.1"/>
</dbReference>
<dbReference type="OrthoDB" id="9802553at2"/>
<evidence type="ECO:0000256" key="3">
    <source>
        <dbReference type="ARBA" id="ARBA00009677"/>
    </source>
</evidence>
<keyword evidence="6" id="KW-0975">Bacterial flagellum</keyword>
<evidence type="ECO:0000259" key="8">
    <source>
        <dbReference type="Pfam" id="PF06429"/>
    </source>
</evidence>
<accession>A0A1H9DES2</accession>
<dbReference type="GO" id="GO:0005198">
    <property type="term" value="F:structural molecule activity"/>
    <property type="evidence" value="ECO:0007669"/>
    <property type="project" value="InterPro"/>
</dbReference>
<dbReference type="InterPro" id="IPR001444">
    <property type="entry name" value="Flag_bb_rod_N"/>
</dbReference>
<evidence type="ECO:0000259" key="7">
    <source>
        <dbReference type="Pfam" id="PF00460"/>
    </source>
</evidence>
<dbReference type="PRINTS" id="PR01005">
    <property type="entry name" value="FLGHOOKAP1"/>
</dbReference>
<dbReference type="GO" id="GO:0044780">
    <property type="term" value="P:bacterial-type flagellum assembly"/>
    <property type="evidence" value="ECO:0007669"/>
    <property type="project" value="InterPro"/>
</dbReference>
<dbReference type="GO" id="GO:0005576">
    <property type="term" value="C:extracellular region"/>
    <property type="evidence" value="ECO:0007669"/>
    <property type="project" value="UniProtKB-SubCell"/>
</dbReference>
<evidence type="ECO:0000256" key="4">
    <source>
        <dbReference type="ARBA" id="ARBA00016244"/>
    </source>
</evidence>
<dbReference type="InterPro" id="IPR049119">
    <property type="entry name" value="FlgK_D2-like"/>
</dbReference>
<evidence type="ECO:0000256" key="6">
    <source>
        <dbReference type="ARBA" id="ARBA00023143"/>
    </source>
</evidence>
<feature type="domain" description="Flagellar basal-body/hook protein C-terminal" evidence="8">
    <location>
        <begin position="583"/>
        <end position="621"/>
    </location>
</feature>
<dbReference type="PANTHER" id="PTHR30033">
    <property type="entry name" value="FLAGELLAR HOOK-ASSOCIATED PROTEIN 1"/>
    <property type="match status" value="1"/>
</dbReference>
<dbReference type="Pfam" id="PF06429">
    <property type="entry name" value="Flg_bbr_C"/>
    <property type="match status" value="1"/>
</dbReference>
<proteinExistence type="inferred from homology"/>
<evidence type="ECO:0000259" key="10">
    <source>
        <dbReference type="Pfam" id="PF22638"/>
    </source>
</evidence>
<dbReference type="PANTHER" id="PTHR30033:SF1">
    <property type="entry name" value="FLAGELLAR HOOK-ASSOCIATED PROTEIN 1"/>
    <property type="match status" value="1"/>
</dbReference>
<dbReference type="AlphaFoldDB" id="A0A1H9DES2"/>
<feature type="domain" description="Flagellar hook-associated protein 1 D2-like" evidence="9">
    <location>
        <begin position="346"/>
        <end position="409"/>
    </location>
</feature>
<dbReference type="Pfam" id="PF00460">
    <property type="entry name" value="Flg_bb_rod"/>
    <property type="match status" value="1"/>
</dbReference>
<dbReference type="STRING" id="867345.SAMN05421693_11746"/>
<dbReference type="SUPFAM" id="SSF64518">
    <property type="entry name" value="Phase 1 flagellin"/>
    <property type="match status" value="2"/>
</dbReference>
<comment type="similarity">
    <text evidence="3">Belongs to the flagella basal body rod proteins family.</text>
</comment>
<dbReference type="InterPro" id="IPR002371">
    <property type="entry name" value="FlgK"/>
</dbReference>
<dbReference type="InterPro" id="IPR053927">
    <property type="entry name" value="FlgK_helical"/>
</dbReference>
<evidence type="ECO:0000256" key="1">
    <source>
        <dbReference type="ARBA" id="ARBA00004365"/>
    </source>
</evidence>
<feature type="domain" description="Flagellar basal body rod protein N-terminal" evidence="7">
    <location>
        <begin position="8"/>
        <end position="35"/>
    </location>
</feature>
<dbReference type="InterPro" id="IPR010930">
    <property type="entry name" value="Flg_bb/hook_C_dom"/>
</dbReference>
<keyword evidence="5" id="KW-0964">Secreted</keyword>
<keyword evidence="11" id="KW-0282">Flagellum</keyword>
<name>A0A1H9DES2_9GAMM</name>
<feature type="domain" description="Flagellar hook-associated protein FlgK helical" evidence="10">
    <location>
        <begin position="94"/>
        <end position="321"/>
    </location>
</feature>
<keyword evidence="12" id="KW-1185">Reference proteome</keyword>
<keyword evidence="11" id="KW-0969">Cilium</keyword>
<evidence type="ECO:0000313" key="11">
    <source>
        <dbReference type="EMBL" id="SEQ12012.1"/>
    </source>
</evidence>
<dbReference type="GO" id="GO:0009424">
    <property type="term" value="C:bacterial-type flagellum hook"/>
    <property type="evidence" value="ECO:0007669"/>
    <property type="project" value="InterPro"/>
</dbReference>
<gene>
    <name evidence="11" type="ORF">SAMN05421693_11746</name>
</gene>
<protein>
    <recommendedName>
        <fullName evidence="4">Flagellar hook-associated protein 1</fullName>
    </recommendedName>
</protein>
<keyword evidence="11" id="KW-0966">Cell projection</keyword>
<dbReference type="Pfam" id="PF22638">
    <property type="entry name" value="FlgK_D1"/>
    <property type="match status" value="1"/>
</dbReference>
<dbReference type="Proteomes" id="UP000199496">
    <property type="component" value="Unassembled WGS sequence"/>
</dbReference>
<evidence type="ECO:0000256" key="5">
    <source>
        <dbReference type="ARBA" id="ARBA00022525"/>
    </source>
</evidence>
<reference evidence="11 12" key="1">
    <citation type="submission" date="2016-10" db="EMBL/GenBank/DDBJ databases">
        <authorList>
            <person name="de Groot N.N."/>
        </authorList>
    </citation>
    <scope>NUCLEOTIDE SEQUENCE [LARGE SCALE GENOMIC DNA]</scope>
    <source>
        <strain evidence="11 12">B7-7</strain>
    </source>
</reference>
<sequence>MSFGLLGIGTSGLSTAQRALDTTGHNIANVNTKGYSRQTVEQETRNPLRSPVGYVGQGVNISAIKRMYDDFVQTQLRATTTTSEYFGTQYGFTKRIDNLLADAAAGLSPGLQKFFSSFQELANDPTSTAQRTVVLAESESLVDRFHFLDQRLKDQQTIVNGQIETAVDEINGIAQSIAQLNQQISSAWSRGMPPNDLLDKREQLLLDLSKFVDVSTVEAGQGGLNVFIGSGQTLVMGHESHTLQARAPSPGMPLEIGFAGTGDISRKLSNTGHLGGLLTVRSTLEQTQNDLGRTAVSIALAFNNQHRAGVDLNGDPGGDLFQVPRPGVIPSRPGSELPEVRFDPAELSKLKTSDYRLSYDGTDWTLRTHPQGTAVPLPDADANGDIRVNGLIINLPAGAEAGDRFMLQPTRNAARDIRFLMDDPNTLAAAPAVIANPAATNTGHAQVQSVSVVDPTAFGNWDGSEITVTFDSADPAAAGFEKLADDVWRVLQDGMQITIHGTPQEGDSFVLNPNANPTIGDNRNALAMTGIQGARILDNGMTDIEGSYNMLIADIGTQTRKLEVASEAQQRLLADAINQRETISGVNLDEEAANLIRYQQAYQASAQVISASNALFDTLIGIVRR</sequence>
<dbReference type="EMBL" id="FOFO01000017">
    <property type="protein sequence ID" value="SEQ12012.1"/>
    <property type="molecule type" value="Genomic_DNA"/>
</dbReference>
<dbReference type="NCBIfam" id="TIGR02492">
    <property type="entry name" value="flgK_ends"/>
    <property type="match status" value="1"/>
</dbReference>
<evidence type="ECO:0000259" key="9">
    <source>
        <dbReference type="Pfam" id="PF21158"/>
    </source>
</evidence>
<evidence type="ECO:0000313" key="12">
    <source>
        <dbReference type="Proteomes" id="UP000199496"/>
    </source>
</evidence>
<organism evidence="11 12">
    <name type="scientific">Ectothiorhodospira magna</name>
    <dbReference type="NCBI Taxonomy" id="867345"/>
    <lineage>
        <taxon>Bacteria</taxon>
        <taxon>Pseudomonadati</taxon>
        <taxon>Pseudomonadota</taxon>
        <taxon>Gammaproteobacteria</taxon>
        <taxon>Chromatiales</taxon>
        <taxon>Ectothiorhodospiraceae</taxon>
        <taxon>Ectothiorhodospira</taxon>
    </lineage>
</organism>
<dbReference type="Pfam" id="PF21158">
    <property type="entry name" value="flgK_1st_1"/>
    <property type="match status" value="1"/>
</dbReference>
<evidence type="ECO:0000256" key="2">
    <source>
        <dbReference type="ARBA" id="ARBA00004613"/>
    </source>
</evidence>
<comment type="subcellular location">
    <subcellularLocation>
        <location evidence="1">Bacterial flagellum</location>
    </subcellularLocation>
    <subcellularLocation>
        <location evidence="2">Secreted</location>
    </subcellularLocation>
</comment>